<protein>
    <recommendedName>
        <fullName evidence="1">RNase H type-1 domain-containing protein</fullName>
    </recommendedName>
</protein>
<reference evidence="2" key="1">
    <citation type="submission" date="2023-12" db="EMBL/GenBank/DDBJ databases">
        <title>Genome assembly of Anisodus tanguticus.</title>
        <authorList>
            <person name="Wang Y.-J."/>
        </authorList>
    </citation>
    <scope>NUCLEOTIDE SEQUENCE</scope>
    <source>
        <strain evidence="2">KB-2021</strain>
        <tissue evidence="2">Leaf</tissue>
    </source>
</reference>
<dbReference type="Pfam" id="PF13456">
    <property type="entry name" value="RVT_3"/>
    <property type="match status" value="1"/>
</dbReference>
<proteinExistence type="predicted"/>
<dbReference type="AlphaFoldDB" id="A0AAE1UXM8"/>
<dbReference type="InterPro" id="IPR053151">
    <property type="entry name" value="RNase_H-like"/>
</dbReference>
<name>A0AAE1UXM8_9SOLA</name>
<sequence>MVCDASVLLADSNRNGTVEREAIPNWSLKGFDFIDMIKDDSDILVTAAKMASFWYSYSAPISSFPVYWRRLQGEQFKLNTDGSSVREIKKDGPGGIIRDHDGELILAYSESLEYCSKNLAEIKAEQIGLHYCSNLRLKNIILEMDSKPMVDMIKGINKPSWRFQHMIEDIQEKLSKLEGSAQHCYREANSVADILSKQGSVQGLCRVFQAPQLLLKSAVFRIRKKKIVIG</sequence>
<organism evidence="2 3">
    <name type="scientific">Anisodus tanguticus</name>
    <dbReference type="NCBI Taxonomy" id="243964"/>
    <lineage>
        <taxon>Eukaryota</taxon>
        <taxon>Viridiplantae</taxon>
        <taxon>Streptophyta</taxon>
        <taxon>Embryophyta</taxon>
        <taxon>Tracheophyta</taxon>
        <taxon>Spermatophyta</taxon>
        <taxon>Magnoliopsida</taxon>
        <taxon>eudicotyledons</taxon>
        <taxon>Gunneridae</taxon>
        <taxon>Pentapetalae</taxon>
        <taxon>asterids</taxon>
        <taxon>lamiids</taxon>
        <taxon>Solanales</taxon>
        <taxon>Solanaceae</taxon>
        <taxon>Solanoideae</taxon>
        <taxon>Hyoscyameae</taxon>
        <taxon>Anisodus</taxon>
    </lineage>
</organism>
<dbReference type="InterPro" id="IPR036397">
    <property type="entry name" value="RNaseH_sf"/>
</dbReference>
<evidence type="ECO:0000313" key="3">
    <source>
        <dbReference type="Proteomes" id="UP001291623"/>
    </source>
</evidence>
<dbReference type="Gene3D" id="1.10.520.10">
    <property type="match status" value="1"/>
</dbReference>
<dbReference type="InterPro" id="IPR012337">
    <property type="entry name" value="RNaseH-like_sf"/>
</dbReference>
<feature type="domain" description="RNase H type-1" evidence="1">
    <location>
        <begin position="79"/>
        <end position="198"/>
    </location>
</feature>
<accession>A0AAE1UXM8</accession>
<dbReference type="PANTHER" id="PTHR47723:SF19">
    <property type="entry name" value="POLYNUCLEOTIDYL TRANSFERASE, RIBONUCLEASE H-LIKE SUPERFAMILY PROTEIN"/>
    <property type="match status" value="1"/>
</dbReference>
<evidence type="ECO:0000313" key="2">
    <source>
        <dbReference type="EMBL" id="KAK4343181.1"/>
    </source>
</evidence>
<dbReference type="GO" id="GO:0003676">
    <property type="term" value="F:nucleic acid binding"/>
    <property type="evidence" value="ECO:0007669"/>
    <property type="project" value="InterPro"/>
</dbReference>
<dbReference type="CDD" id="cd06222">
    <property type="entry name" value="RNase_H_like"/>
    <property type="match status" value="1"/>
</dbReference>
<dbReference type="Proteomes" id="UP001291623">
    <property type="component" value="Unassembled WGS sequence"/>
</dbReference>
<dbReference type="InterPro" id="IPR002156">
    <property type="entry name" value="RNaseH_domain"/>
</dbReference>
<gene>
    <name evidence="2" type="ORF">RND71_038997</name>
</gene>
<dbReference type="PANTHER" id="PTHR47723">
    <property type="entry name" value="OS05G0353850 PROTEIN"/>
    <property type="match status" value="1"/>
</dbReference>
<keyword evidence="3" id="KW-1185">Reference proteome</keyword>
<dbReference type="EMBL" id="JAVYJV010000021">
    <property type="protein sequence ID" value="KAK4343181.1"/>
    <property type="molecule type" value="Genomic_DNA"/>
</dbReference>
<evidence type="ECO:0000259" key="1">
    <source>
        <dbReference type="Pfam" id="PF13456"/>
    </source>
</evidence>
<dbReference type="SUPFAM" id="SSF53098">
    <property type="entry name" value="Ribonuclease H-like"/>
    <property type="match status" value="1"/>
</dbReference>
<dbReference type="GO" id="GO:0004523">
    <property type="term" value="F:RNA-DNA hybrid ribonuclease activity"/>
    <property type="evidence" value="ECO:0007669"/>
    <property type="project" value="InterPro"/>
</dbReference>
<dbReference type="InterPro" id="IPR044730">
    <property type="entry name" value="RNase_H-like_dom_plant"/>
</dbReference>
<dbReference type="Gene3D" id="3.30.420.10">
    <property type="entry name" value="Ribonuclease H-like superfamily/Ribonuclease H"/>
    <property type="match status" value="1"/>
</dbReference>
<comment type="caution">
    <text evidence="2">The sequence shown here is derived from an EMBL/GenBank/DDBJ whole genome shotgun (WGS) entry which is preliminary data.</text>
</comment>